<dbReference type="PANTHER" id="PTHR11786">
    <property type="entry name" value="N-HYDROXYARYLAMINE O-ACETYLTRANSFERASE"/>
    <property type="match status" value="1"/>
</dbReference>
<dbReference type="GO" id="GO:0016407">
    <property type="term" value="F:acetyltransferase activity"/>
    <property type="evidence" value="ECO:0007669"/>
    <property type="project" value="InterPro"/>
</dbReference>
<dbReference type="HOGENOM" id="CLU_049918_2_2_1"/>
<dbReference type="InterPro" id="IPR038765">
    <property type="entry name" value="Papain-like_cys_pep_sf"/>
</dbReference>
<dbReference type="RefSeq" id="XP_007918012.1">
    <property type="nucleotide sequence ID" value="XM_007919821.1"/>
</dbReference>
<reference evidence="3" key="1">
    <citation type="journal article" date="2013" name="Genome Announc.">
        <title>Draft genome sequence of the ascomycete Phaeoacremonium aleophilum strain UCR-PA7, a causal agent of the esca disease complex in grapevines.</title>
        <authorList>
            <person name="Blanco-Ulate B."/>
            <person name="Rolshausen P."/>
            <person name="Cantu D."/>
        </authorList>
    </citation>
    <scope>NUCLEOTIDE SEQUENCE [LARGE SCALE GENOMIC DNA]</scope>
    <source>
        <strain evidence="3">UCR-PA7</strain>
    </source>
</reference>
<proteinExistence type="inferred from homology"/>
<dbReference type="Proteomes" id="UP000014074">
    <property type="component" value="Unassembled WGS sequence"/>
</dbReference>
<dbReference type="SUPFAM" id="SSF54001">
    <property type="entry name" value="Cysteine proteinases"/>
    <property type="match status" value="1"/>
</dbReference>
<evidence type="ECO:0000313" key="2">
    <source>
        <dbReference type="EMBL" id="EON97204.1"/>
    </source>
</evidence>
<name>R8BD19_PHAM7</name>
<dbReference type="InterPro" id="IPR001447">
    <property type="entry name" value="Arylamine_N-AcTrfase"/>
</dbReference>
<sequence>MVNLVTVDGQTFLVDVGFGSNGPVHPILLESGSIISNIAPRRARLDFKKLAQHTNPSQRAWVYSSQENPDAEWKEMYSFVEIEFFPEDFMVMNLSTMSRPQSYFVKTVLAMRTLLNTETGETEGVMILHGDYIKRKIGDQSEILERLESEEQRVQALAKYFQIFLKAEEQKAIRGLATELKSTPGP</sequence>
<organism evidence="2 3">
    <name type="scientific">Phaeoacremonium minimum (strain UCR-PA7)</name>
    <name type="common">Esca disease fungus</name>
    <name type="synonym">Togninia minima</name>
    <dbReference type="NCBI Taxonomy" id="1286976"/>
    <lineage>
        <taxon>Eukaryota</taxon>
        <taxon>Fungi</taxon>
        <taxon>Dikarya</taxon>
        <taxon>Ascomycota</taxon>
        <taxon>Pezizomycotina</taxon>
        <taxon>Sordariomycetes</taxon>
        <taxon>Sordariomycetidae</taxon>
        <taxon>Togniniales</taxon>
        <taxon>Togniniaceae</taxon>
        <taxon>Phaeoacremonium</taxon>
    </lineage>
</organism>
<dbReference type="Pfam" id="PF00797">
    <property type="entry name" value="Acetyltransf_2"/>
    <property type="match status" value="1"/>
</dbReference>
<keyword evidence="2" id="KW-0808">Transferase</keyword>
<dbReference type="KEGG" id="tmn:UCRPA7_7289"/>
<dbReference type="PANTHER" id="PTHR11786:SF0">
    <property type="entry name" value="ARYLAMINE N-ACETYLTRANSFERASE 4-RELATED"/>
    <property type="match status" value="1"/>
</dbReference>
<dbReference type="GeneID" id="19328033"/>
<keyword evidence="3" id="KW-1185">Reference proteome</keyword>
<dbReference type="Gene3D" id="3.30.2140.20">
    <property type="match status" value="1"/>
</dbReference>
<dbReference type="AlphaFoldDB" id="R8BD19"/>
<evidence type="ECO:0000256" key="1">
    <source>
        <dbReference type="ARBA" id="ARBA00006547"/>
    </source>
</evidence>
<dbReference type="EMBL" id="KB933277">
    <property type="protein sequence ID" value="EON97204.1"/>
    <property type="molecule type" value="Genomic_DNA"/>
</dbReference>
<dbReference type="eggNOG" id="ENOG502RD0D">
    <property type="taxonomic scope" value="Eukaryota"/>
</dbReference>
<evidence type="ECO:0000313" key="3">
    <source>
        <dbReference type="Proteomes" id="UP000014074"/>
    </source>
</evidence>
<protein>
    <submittedName>
        <fullName evidence="2">Putative tpa: arylamine n-acetyltransferase 1 protein</fullName>
    </submittedName>
</protein>
<dbReference type="InterPro" id="IPR053710">
    <property type="entry name" value="Arylamine_NAT_domain_sf"/>
</dbReference>
<gene>
    <name evidence="2" type="ORF">UCRPA7_7289</name>
</gene>
<accession>R8BD19</accession>
<dbReference type="OrthoDB" id="10260017at2759"/>
<comment type="similarity">
    <text evidence="1">Belongs to the arylamine N-acetyltransferase family.</text>
</comment>